<name>A0ABU0V2E1_9BACI</name>
<reference evidence="1" key="1">
    <citation type="submission" date="2023-08" db="EMBL/GenBank/DDBJ databases">
        <title>Functional annotation and safety assessment of Bacillus stercoris.</title>
        <authorList>
            <person name="Pandit N.T."/>
            <person name="Ahir S.V."/>
            <person name="Chauhan D.A."/>
            <person name="Bose A."/>
            <person name="Dunlap C."/>
            <person name="Doshi J.A."/>
        </authorList>
    </citation>
    <scope>NUCLEOTIDE SEQUENCE</scope>
    <source>
        <strain evidence="1">ZBMF30</strain>
    </source>
</reference>
<organism evidence="1 2">
    <name type="scientific">Bacillus stercoris</name>
    <dbReference type="NCBI Taxonomy" id="2054641"/>
    <lineage>
        <taxon>Bacteria</taxon>
        <taxon>Bacillati</taxon>
        <taxon>Bacillota</taxon>
        <taxon>Bacilli</taxon>
        <taxon>Bacillales</taxon>
        <taxon>Bacillaceae</taxon>
        <taxon>Bacillus</taxon>
    </lineage>
</organism>
<accession>A0ABU0V2E1</accession>
<proteinExistence type="predicted"/>
<comment type="caution">
    <text evidence="1">The sequence shown here is derived from an EMBL/GenBank/DDBJ whole genome shotgun (WGS) entry which is preliminary data.</text>
</comment>
<dbReference type="EMBL" id="JAVCYS010000002">
    <property type="protein sequence ID" value="MDQ1851073.1"/>
    <property type="molecule type" value="Genomic_DNA"/>
</dbReference>
<keyword evidence="2" id="KW-1185">Reference proteome</keyword>
<evidence type="ECO:0000313" key="1">
    <source>
        <dbReference type="EMBL" id="MDQ1851073.1"/>
    </source>
</evidence>
<protein>
    <submittedName>
        <fullName evidence="1">Uncharacterized protein</fullName>
    </submittedName>
</protein>
<gene>
    <name evidence="1" type="ORF">RAQ16_01480</name>
</gene>
<evidence type="ECO:0000313" key="2">
    <source>
        <dbReference type="Proteomes" id="UP001177898"/>
    </source>
</evidence>
<dbReference type="Proteomes" id="UP001177898">
    <property type="component" value="Unassembled WGS sequence"/>
</dbReference>
<sequence>MEDKRDDNWRTLNKKQQLIVTDLMKKHPYTSKGNRSYTRLYDFEGNYYRPISDIWISKDFLQDIFRAMESDERFKTFGFNYDTDTKLYQFEITNYKDDVLSSSYKWLIDAVINTTYQMLINMKEVFK</sequence>
<dbReference type="RefSeq" id="WP_306644871.1">
    <property type="nucleotide sequence ID" value="NZ_JAVCYS010000002.1"/>
</dbReference>